<sequence>MERMQVEVRSVETIKPSTPTPPHLKSYKFCVLDQLFPLIYVPQILFYNNPIHDNNPLSKNDPNQNILTSLKDSLSKSLSLFYPLAGRLTEDESSINCNDKGIPFIEARAKGTFHAFSKDPNRIKSLPSFIPHDIYDHSSRSSSSTSGQPLKVTDLLPLVLQVTMFDCGGIAIGYLKLHKIVDGGSWGSFLETWAALAAGCNEGVVIPDFATALSLFPPCNWAIPNPETRSIILDPFDIKEGESKGCIVKAFGFSARAIAALQAQARSEHVRHPTRVEAISGFIWKHAMAAATTASTISKMQASYLKKAAPSVLIHTVNMRPCSRPKLPPAAIGNLITHAVAYFKDSNTRPAELELKDLVAEIRRCISEAKDDKFLSKFQGKEGGNFVREHMKKMMSIYEDVNINPYKFTSWSRNGLGLNSDFGFGIPVWIGYTGGRVNSLLRNFIALIGTIDNGIEAWLVLDETEMGILESDSQFLAFAPPIN</sequence>
<evidence type="ECO:0000256" key="3">
    <source>
        <dbReference type="ARBA" id="ARBA00023315"/>
    </source>
</evidence>
<dbReference type="PANTHER" id="PTHR31623">
    <property type="entry name" value="F21J9.9"/>
    <property type="match status" value="1"/>
</dbReference>
<dbReference type="Proteomes" id="UP001153076">
    <property type="component" value="Unassembled WGS sequence"/>
</dbReference>
<gene>
    <name evidence="4" type="ORF">Cgig2_014790</name>
</gene>
<comment type="similarity">
    <text evidence="1">Belongs to the plant acyltransferase family.</text>
</comment>
<evidence type="ECO:0000313" key="4">
    <source>
        <dbReference type="EMBL" id="KAJ8453027.1"/>
    </source>
</evidence>
<dbReference type="InterPro" id="IPR023213">
    <property type="entry name" value="CAT-like_dom_sf"/>
</dbReference>
<comment type="caution">
    <text evidence="4">The sequence shown here is derived from an EMBL/GenBank/DDBJ whole genome shotgun (WGS) entry which is preliminary data.</text>
</comment>
<organism evidence="4 5">
    <name type="scientific">Carnegiea gigantea</name>
    <dbReference type="NCBI Taxonomy" id="171969"/>
    <lineage>
        <taxon>Eukaryota</taxon>
        <taxon>Viridiplantae</taxon>
        <taxon>Streptophyta</taxon>
        <taxon>Embryophyta</taxon>
        <taxon>Tracheophyta</taxon>
        <taxon>Spermatophyta</taxon>
        <taxon>Magnoliopsida</taxon>
        <taxon>eudicotyledons</taxon>
        <taxon>Gunneridae</taxon>
        <taxon>Pentapetalae</taxon>
        <taxon>Caryophyllales</taxon>
        <taxon>Cactineae</taxon>
        <taxon>Cactaceae</taxon>
        <taxon>Cactoideae</taxon>
        <taxon>Echinocereeae</taxon>
        <taxon>Carnegiea</taxon>
    </lineage>
</organism>
<dbReference type="EMBL" id="JAKOGI010000002">
    <property type="protein sequence ID" value="KAJ8453027.1"/>
    <property type="molecule type" value="Genomic_DNA"/>
</dbReference>
<proteinExistence type="inferred from homology"/>
<dbReference type="Pfam" id="PF02458">
    <property type="entry name" value="Transferase"/>
    <property type="match status" value="1"/>
</dbReference>
<dbReference type="AlphaFoldDB" id="A0A9Q1QSM1"/>
<dbReference type="GO" id="GO:0016746">
    <property type="term" value="F:acyltransferase activity"/>
    <property type="evidence" value="ECO:0007669"/>
    <property type="project" value="UniProtKB-KW"/>
</dbReference>
<accession>A0A9Q1QSM1</accession>
<evidence type="ECO:0000256" key="2">
    <source>
        <dbReference type="ARBA" id="ARBA00022679"/>
    </source>
</evidence>
<reference evidence="4" key="1">
    <citation type="submission" date="2022-04" db="EMBL/GenBank/DDBJ databases">
        <title>Carnegiea gigantea Genome sequencing and assembly v2.</title>
        <authorList>
            <person name="Copetti D."/>
            <person name="Sanderson M.J."/>
            <person name="Burquez A."/>
            <person name="Wojciechowski M.F."/>
        </authorList>
    </citation>
    <scope>NUCLEOTIDE SEQUENCE</scope>
    <source>
        <strain evidence="4">SGP5-SGP5p</strain>
        <tissue evidence="4">Aerial part</tissue>
    </source>
</reference>
<dbReference type="PANTHER" id="PTHR31623:SF110">
    <property type="entry name" value="VINORINE SYNTHASE-LIKE"/>
    <property type="match status" value="1"/>
</dbReference>
<evidence type="ECO:0000313" key="5">
    <source>
        <dbReference type="Proteomes" id="UP001153076"/>
    </source>
</evidence>
<dbReference type="Gene3D" id="3.30.559.10">
    <property type="entry name" value="Chloramphenicol acetyltransferase-like domain"/>
    <property type="match status" value="2"/>
</dbReference>
<name>A0A9Q1QSM1_9CARY</name>
<keyword evidence="2" id="KW-0808">Transferase</keyword>
<evidence type="ECO:0000256" key="1">
    <source>
        <dbReference type="ARBA" id="ARBA00009861"/>
    </source>
</evidence>
<keyword evidence="3" id="KW-0012">Acyltransferase</keyword>
<dbReference type="OrthoDB" id="671439at2759"/>
<keyword evidence="5" id="KW-1185">Reference proteome</keyword>
<protein>
    <submittedName>
        <fullName evidence="4">Uncharacterized protein</fullName>
    </submittedName>
</protein>